<evidence type="ECO:0000256" key="1">
    <source>
        <dbReference type="PROSITE-ProRule" id="PRU00042"/>
    </source>
</evidence>
<evidence type="ECO:0000313" key="5">
    <source>
        <dbReference type="Proteomes" id="UP000594364"/>
    </source>
</evidence>
<feature type="domain" description="C2H2-type" evidence="3">
    <location>
        <begin position="116"/>
        <end position="144"/>
    </location>
</feature>
<dbReference type="OrthoDB" id="4958224at2759"/>
<reference evidence="4 5" key="1">
    <citation type="journal article" date="2018" name="PLoS Genet.">
        <title>Repeat elements organise 3D genome structure and mediate transcription in the filamentous fungus Epichloe festucae.</title>
        <authorList>
            <person name="Winter D.J."/>
            <person name="Ganley A.R.D."/>
            <person name="Young C.A."/>
            <person name="Liachko I."/>
            <person name="Schardl C.L."/>
            <person name="Dupont P.Y."/>
            <person name="Berry D."/>
            <person name="Ram A."/>
            <person name="Scott B."/>
            <person name="Cox M.P."/>
        </authorList>
    </citation>
    <scope>NUCLEOTIDE SEQUENCE [LARGE SCALE GENOMIC DNA]</scope>
    <source>
        <strain evidence="4 5">Fl1</strain>
    </source>
</reference>
<dbReference type="AlphaFoldDB" id="A0A7S9KTQ7"/>
<evidence type="ECO:0000313" key="4">
    <source>
        <dbReference type="EMBL" id="QPH02539.1"/>
    </source>
</evidence>
<gene>
    <name evidence="4" type="ORF">C2857_006750</name>
</gene>
<proteinExistence type="predicted"/>
<feature type="compositionally biased region" description="Polar residues" evidence="2">
    <location>
        <begin position="179"/>
        <end position="190"/>
    </location>
</feature>
<sequence length="500" mass="55354">MASRGKSKALGELSPDEMRTLGAMDSSVNLSAGSPTVLRASALALISERTKRHRAEHSFLSSTTVHRRTRLQSKGRSSAGFTTIHRRTRLESIDESSEDTTDVATVQARHQPSMQVKCPCCDEVFPRQMDLDHHVRGSHTGPRPDVPRVICPGFDPADADEDLMRLTGGVSPAEYFTPSRLSNPAQNESWSEGWRTPALLAIGGVPGEPTTPPKSSNEPSLLPAKPSEHHEPSLGPSIPRSQAGLSARLPKPPQDKAVDHTQGEEKVDGDDEEVYDDDDDDDDDYEDDEDVYGQYNEYLSTSVVGFVKDGNESQLPRRLPRRAPRRFSPTAGLSREKRQLPSIDSIISDTATVTLGTAASVKPAVVRRPSIDDGDESNLSFNSSDTSTFSADDIPAQCKSEWTRLWKRETLKVPGVWLCHCCEDRLVVDSVRQDENMHEVCKTLQIQLRLERVEAKGILQRRCASCARHAFCKLFKFSKVEQVAGAERDRTLKREDACIK</sequence>
<organism evidence="4 5">
    <name type="scientific">Epichloe festucae (strain Fl1)</name>
    <dbReference type="NCBI Taxonomy" id="877507"/>
    <lineage>
        <taxon>Eukaryota</taxon>
        <taxon>Fungi</taxon>
        <taxon>Dikarya</taxon>
        <taxon>Ascomycota</taxon>
        <taxon>Pezizomycotina</taxon>
        <taxon>Sordariomycetes</taxon>
        <taxon>Hypocreomycetidae</taxon>
        <taxon>Hypocreales</taxon>
        <taxon>Clavicipitaceae</taxon>
        <taxon>Epichloe</taxon>
    </lineage>
</organism>
<dbReference type="PROSITE" id="PS00028">
    <property type="entry name" value="ZINC_FINGER_C2H2_1"/>
    <property type="match status" value="1"/>
</dbReference>
<dbReference type="GO" id="GO:0008270">
    <property type="term" value="F:zinc ion binding"/>
    <property type="evidence" value="ECO:0007669"/>
    <property type="project" value="UniProtKB-KW"/>
</dbReference>
<evidence type="ECO:0000256" key="2">
    <source>
        <dbReference type="SAM" id="MobiDB-lite"/>
    </source>
</evidence>
<keyword evidence="1" id="KW-0479">Metal-binding</keyword>
<dbReference type="InterPro" id="IPR013087">
    <property type="entry name" value="Znf_C2H2_type"/>
</dbReference>
<dbReference type="Proteomes" id="UP000594364">
    <property type="component" value="Chromosome 3"/>
</dbReference>
<keyword evidence="1" id="KW-0862">Zinc</keyword>
<feature type="region of interest" description="Disordered" evidence="2">
    <location>
        <begin position="311"/>
        <end position="337"/>
    </location>
</feature>
<feature type="compositionally biased region" description="Acidic residues" evidence="2">
    <location>
        <begin position="267"/>
        <end position="286"/>
    </location>
</feature>
<feature type="compositionally biased region" description="Basic and acidic residues" evidence="2">
    <location>
        <begin position="253"/>
        <end position="266"/>
    </location>
</feature>
<feature type="region of interest" description="Disordered" evidence="2">
    <location>
        <begin position="200"/>
        <end position="286"/>
    </location>
</feature>
<accession>A0A7S9KTQ7</accession>
<keyword evidence="1" id="KW-0863">Zinc-finger</keyword>
<feature type="region of interest" description="Disordered" evidence="2">
    <location>
        <begin position="172"/>
        <end position="191"/>
    </location>
</feature>
<dbReference type="EMBL" id="CP031387">
    <property type="protein sequence ID" value="QPH02539.1"/>
    <property type="molecule type" value="Genomic_DNA"/>
</dbReference>
<dbReference type="PROSITE" id="PS50157">
    <property type="entry name" value="ZINC_FINGER_C2H2_2"/>
    <property type="match status" value="1"/>
</dbReference>
<name>A0A7S9KTQ7_EPIFF</name>
<protein>
    <recommendedName>
        <fullName evidence="3">C2H2-type domain-containing protein</fullName>
    </recommendedName>
</protein>
<keyword evidence="5" id="KW-1185">Reference proteome</keyword>
<evidence type="ECO:0000259" key="3">
    <source>
        <dbReference type="PROSITE" id="PS50157"/>
    </source>
</evidence>